<keyword evidence="2" id="KW-1185">Reference proteome</keyword>
<dbReference type="Proteomes" id="UP000689195">
    <property type="component" value="Unassembled WGS sequence"/>
</dbReference>
<sequence length="163" mass="19221">MLFQHDSDFFIKPNAFLKLLKQGNPKTIKMKKRKPQNIIGNRKQLNTLHFSKPIFLLQIPDESKSNRKLSNNTFHNAQSQITDKKKIVLSSSKESHLDYSIQNYQDYEIPYEIHTQMPTSQINPKYIIQQKQGCNLGRLPNFKLQIINQIPNLRQQQMIMKQL</sequence>
<reference evidence="1" key="1">
    <citation type="submission" date="2021-01" db="EMBL/GenBank/DDBJ databases">
        <authorList>
            <consortium name="Genoscope - CEA"/>
            <person name="William W."/>
        </authorList>
    </citation>
    <scope>NUCLEOTIDE SEQUENCE</scope>
</reference>
<name>A0A8S1WVY2_9CILI</name>
<protein>
    <submittedName>
        <fullName evidence="1">Uncharacterized protein</fullName>
    </submittedName>
</protein>
<organism evidence="1 2">
    <name type="scientific">Paramecium pentaurelia</name>
    <dbReference type="NCBI Taxonomy" id="43138"/>
    <lineage>
        <taxon>Eukaryota</taxon>
        <taxon>Sar</taxon>
        <taxon>Alveolata</taxon>
        <taxon>Ciliophora</taxon>
        <taxon>Intramacronucleata</taxon>
        <taxon>Oligohymenophorea</taxon>
        <taxon>Peniculida</taxon>
        <taxon>Parameciidae</taxon>
        <taxon>Paramecium</taxon>
    </lineage>
</organism>
<evidence type="ECO:0000313" key="1">
    <source>
        <dbReference type="EMBL" id="CAD8193983.1"/>
    </source>
</evidence>
<dbReference type="EMBL" id="CAJJDO010000105">
    <property type="protein sequence ID" value="CAD8193983.1"/>
    <property type="molecule type" value="Genomic_DNA"/>
</dbReference>
<proteinExistence type="predicted"/>
<gene>
    <name evidence="1" type="ORF">PPENT_87.1.T1050143</name>
</gene>
<evidence type="ECO:0000313" key="2">
    <source>
        <dbReference type="Proteomes" id="UP000689195"/>
    </source>
</evidence>
<dbReference type="AlphaFoldDB" id="A0A8S1WVY2"/>
<comment type="caution">
    <text evidence="1">The sequence shown here is derived from an EMBL/GenBank/DDBJ whole genome shotgun (WGS) entry which is preliminary data.</text>
</comment>
<accession>A0A8S1WVY2</accession>